<dbReference type="CDD" id="cd15482">
    <property type="entry name" value="Sialidase_non-viral"/>
    <property type="match status" value="1"/>
</dbReference>
<evidence type="ECO:0000313" key="3">
    <source>
        <dbReference type="EMBL" id="SMD22554.1"/>
    </source>
</evidence>
<dbReference type="EMBL" id="FWXV01000008">
    <property type="protein sequence ID" value="SMD22554.1"/>
    <property type="molecule type" value="Genomic_DNA"/>
</dbReference>
<reference evidence="3 4" key="1">
    <citation type="submission" date="2017-04" db="EMBL/GenBank/DDBJ databases">
        <authorList>
            <person name="Afonso C.L."/>
            <person name="Miller P.J."/>
            <person name="Scott M.A."/>
            <person name="Spackman E."/>
            <person name="Goraichik I."/>
            <person name="Dimitrov K.M."/>
            <person name="Suarez D.L."/>
            <person name="Swayne D.E."/>
        </authorList>
    </citation>
    <scope>NUCLEOTIDE SEQUENCE [LARGE SCALE GENOMIC DNA]</scope>
    <source>
        <strain evidence="3 4">DSM 43828</strain>
    </source>
</reference>
<feature type="domain" description="Sialidase" evidence="2">
    <location>
        <begin position="186"/>
        <end position="326"/>
    </location>
</feature>
<proteinExistence type="predicted"/>
<dbReference type="SUPFAM" id="SSF110296">
    <property type="entry name" value="Oligoxyloglucan reducing end-specific cellobiohydrolase"/>
    <property type="match status" value="1"/>
</dbReference>
<feature type="chain" id="PRO_5013071603" description="Sialidase domain-containing protein" evidence="1">
    <location>
        <begin position="23"/>
        <end position="348"/>
    </location>
</feature>
<protein>
    <recommendedName>
        <fullName evidence="2">Sialidase domain-containing protein</fullName>
    </recommendedName>
</protein>
<name>A0A1W2FLD1_KIBAR</name>
<dbReference type="InterPro" id="IPR011040">
    <property type="entry name" value="Sialidase"/>
</dbReference>
<dbReference type="Gene3D" id="2.130.10.10">
    <property type="entry name" value="YVTN repeat-like/Quinoprotein amine dehydrogenase"/>
    <property type="match status" value="2"/>
</dbReference>
<dbReference type="Pfam" id="PF13088">
    <property type="entry name" value="BNR_2"/>
    <property type="match status" value="1"/>
</dbReference>
<dbReference type="AlphaFoldDB" id="A0A1W2FLD1"/>
<feature type="signal peptide" evidence="1">
    <location>
        <begin position="1"/>
        <end position="22"/>
    </location>
</feature>
<accession>A0A1W2FLD1</accession>
<dbReference type="InterPro" id="IPR015943">
    <property type="entry name" value="WD40/YVTN_repeat-like_dom_sf"/>
</dbReference>
<dbReference type="Proteomes" id="UP000192674">
    <property type="component" value="Unassembled WGS sequence"/>
</dbReference>
<evidence type="ECO:0000256" key="1">
    <source>
        <dbReference type="SAM" id="SignalP"/>
    </source>
</evidence>
<organism evidence="3 4">
    <name type="scientific">Kibdelosporangium aridum</name>
    <dbReference type="NCBI Taxonomy" id="2030"/>
    <lineage>
        <taxon>Bacteria</taxon>
        <taxon>Bacillati</taxon>
        <taxon>Actinomycetota</taxon>
        <taxon>Actinomycetes</taxon>
        <taxon>Pseudonocardiales</taxon>
        <taxon>Pseudonocardiaceae</taxon>
        <taxon>Kibdelosporangium</taxon>
    </lineage>
</organism>
<gene>
    <name evidence="3" type="ORF">SAMN05661093_07488</name>
</gene>
<evidence type="ECO:0000313" key="4">
    <source>
        <dbReference type="Proteomes" id="UP000192674"/>
    </source>
</evidence>
<keyword evidence="4" id="KW-1185">Reference proteome</keyword>
<keyword evidence="1" id="KW-0732">Signal</keyword>
<dbReference type="PANTHER" id="PTHR47199:SF2">
    <property type="entry name" value="PHOTOSYSTEM II STABILITY_ASSEMBLY FACTOR HCF136, CHLOROPLASTIC"/>
    <property type="match status" value="1"/>
</dbReference>
<dbReference type="PANTHER" id="PTHR47199">
    <property type="entry name" value="PHOTOSYSTEM II STABILITY/ASSEMBLY FACTOR HCF136, CHLOROPLASTIC"/>
    <property type="match status" value="1"/>
</dbReference>
<sequence length="348" mass="36763">MRKCGLAIVSIAVMISGAPAMAGSTSWRVVQTATENRLSTVDVVSEKIVWAAGGGLLGAVDDGSVVRTFDGGRTWRDVTPFGDVTQPYRDVEAFDRDHAVALSSRDGLSQIYRTADGGTTWRVVFSTPLFFDCMAFFDDRRGLAVADSVDGRFPVVATDDGGRTWLPAPVESQPIAMPGEAARATGTCLTTFGRHDVWFGTWDPAGNGRVLHSADSGRTWTASITQLPGGDTHEGVSTLAFRDRRTGIASGGTVATNGDVGAVNVTANGGKSWTPAKPPAGVRIGVAWIPDRRETVVAVGRTGSDISTDGGRTWRLIDHTSLFAVNCARNGPCWAVGESGKAAKLRIH</sequence>
<evidence type="ECO:0000259" key="2">
    <source>
        <dbReference type="Pfam" id="PF13088"/>
    </source>
</evidence>